<gene>
    <name evidence="10" type="ORF">OS493_032300</name>
</gene>
<keyword evidence="11" id="KW-1185">Reference proteome</keyword>
<evidence type="ECO:0000256" key="5">
    <source>
        <dbReference type="ARBA" id="ARBA00022840"/>
    </source>
</evidence>
<keyword evidence="5" id="KW-0067">ATP-binding</keyword>
<organism evidence="10 11">
    <name type="scientific">Desmophyllum pertusum</name>
    <dbReference type="NCBI Taxonomy" id="174260"/>
    <lineage>
        <taxon>Eukaryota</taxon>
        <taxon>Metazoa</taxon>
        <taxon>Cnidaria</taxon>
        <taxon>Anthozoa</taxon>
        <taxon>Hexacorallia</taxon>
        <taxon>Scleractinia</taxon>
        <taxon>Caryophylliina</taxon>
        <taxon>Caryophylliidae</taxon>
        <taxon>Desmophyllum</taxon>
    </lineage>
</organism>
<dbReference type="InterPro" id="IPR017871">
    <property type="entry name" value="ABC_transporter-like_CS"/>
</dbReference>
<dbReference type="PANTHER" id="PTHR24223">
    <property type="entry name" value="ATP-BINDING CASSETTE SUB-FAMILY C"/>
    <property type="match status" value="1"/>
</dbReference>
<dbReference type="EMBL" id="MU826865">
    <property type="protein sequence ID" value="KAJ7370410.1"/>
    <property type="molecule type" value="Genomic_DNA"/>
</dbReference>
<dbReference type="GO" id="GO:0005524">
    <property type="term" value="F:ATP binding"/>
    <property type="evidence" value="ECO:0007669"/>
    <property type="project" value="UniProtKB-KW"/>
</dbReference>
<sequence length="488" mass="54971">MPWVFSGTVRENILFGLPFNKEKFQHVDICGLTKDLTDFTNGDLKEIGQRGATLSGGQKARVGLARAMYSDADIYLLDDPLSAVDTKVGRKLFDSCIVGHLSGRIRLLVTHRLQHLKDLDHIVVMENGSINHQGVYKELTEQGVFSDILELSPLFQDDPGRVRSASLYEFNEKGDIMMVMNRPRSITTVSVLNRPRSITTVSALRGHFLELPDLQEDILPTPRIRLIAGNVSPKHSRSVSLYEFTEKEIINKVMHRPSFISVSYLNGHRHEGKDNLAFVNDFELPKLQENDCGGVSNTKDDSNPQIACTSVSEADQRPVIDMKEEEESKMTGTVTWRLYWDYFKEGLSVPMIVLLAVSLISAQVCLIVPNWYQDENTKHYFMVVSCNRWLSIRLELLSSLFVTIVAVAAILIVENPALAGLALTYALQTLDCTQYSLRLASEVENLMTSVERVMSYTQIESEPGYATESHPSGSYMFVLRLIEVFLRI</sequence>
<comment type="subcellular location">
    <subcellularLocation>
        <location evidence="1">Membrane</location>
        <topology evidence="1">Multi-pass membrane protein</topology>
    </subcellularLocation>
</comment>
<keyword evidence="7 8" id="KW-0472">Membrane</keyword>
<feature type="transmembrane region" description="Helical" evidence="8">
    <location>
        <begin position="392"/>
        <end position="413"/>
    </location>
</feature>
<dbReference type="Pfam" id="PF00005">
    <property type="entry name" value="ABC_tran"/>
    <property type="match status" value="1"/>
</dbReference>
<dbReference type="InterPro" id="IPR050173">
    <property type="entry name" value="ABC_transporter_C-like"/>
</dbReference>
<keyword evidence="4" id="KW-0547">Nucleotide-binding</keyword>
<reference evidence="10" key="1">
    <citation type="submission" date="2023-01" db="EMBL/GenBank/DDBJ databases">
        <title>Genome assembly of the deep-sea coral Lophelia pertusa.</title>
        <authorList>
            <person name="Herrera S."/>
            <person name="Cordes E."/>
        </authorList>
    </citation>
    <scope>NUCLEOTIDE SEQUENCE</scope>
    <source>
        <strain evidence="10">USNM1676648</strain>
        <tissue evidence="10">Polyp</tissue>
    </source>
</reference>
<dbReference type="OrthoDB" id="5988857at2759"/>
<dbReference type="GO" id="GO:0016887">
    <property type="term" value="F:ATP hydrolysis activity"/>
    <property type="evidence" value="ECO:0007669"/>
    <property type="project" value="InterPro"/>
</dbReference>
<dbReference type="InterPro" id="IPR003439">
    <property type="entry name" value="ABC_transporter-like_ATP-bd"/>
</dbReference>
<evidence type="ECO:0000256" key="6">
    <source>
        <dbReference type="ARBA" id="ARBA00022989"/>
    </source>
</evidence>
<evidence type="ECO:0000256" key="7">
    <source>
        <dbReference type="ARBA" id="ARBA00023136"/>
    </source>
</evidence>
<evidence type="ECO:0000256" key="3">
    <source>
        <dbReference type="ARBA" id="ARBA00022692"/>
    </source>
</evidence>
<dbReference type="Gene3D" id="3.40.50.300">
    <property type="entry name" value="P-loop containing nucleotide triphosphate hydrolases"/>
    <property type="match status" value="1"/>
</dbReference>
<protein>
    <recommendedName>
        <fullName evidence="9">ABC transporter domain-containing protein</fullName>
    </recommendedName>
</protein>
<name>A0A9X0CP14_9CNID</name>
<comment type="similarity">
    <text evidence="2">Belongs to the ABC transporter superfamily. ABCC family. Conjugate transporter (TC 3.A.1.208) subfamily.</text>
</comment>
<comment type="caution">
    <text evidence="10">The sequence shown here is derived from an EMBL/GenBank/DDBJ whole genome shotgun (WGS) entry which is preliminary data.</text>
</comment>
<keyword evidence="6 8" id="KW-1133">Transmembrane helix</keyword>
<evidence type="ECO:0000313" key="11">
    <source>
        <dbReference type="Proteomes" id="UP001163046"/>
    </source>
</evidence>
<dbReference type="InterPro" id="IPR027417">
    <property type="entry name" value="P-loop_NTPase"/>
</dbReference>
<dbReference type="GO" id="GO:0016020">
    <property type="term" value="C:membrane"/>
    <property type="evidence" value="ECO:0007669"/>
    <property type="project" value="UniProtKB-SubCell"/>
</dbReference>
<accession>A0A9X0CP14</accession>
<evidence type="ECO:0000256" key="2">
    <source>
        <dbReference type="ARBA" id="ARBA00009726"/>
    </source>
</evidence>
<evidence type="ECO:0000256" key="8">
    <source>
        <dbReference type="SAM" id="Phobius"/>
    </source>
</evidence>
<evidence type="ECO:0000256" key="1">
    <source>
        <dbReference type="ARBA" id="ARBA00004141"/>
    </source>
</evidence>
<dbReference type="SUPFAM" id="SSF90123">
    <property type="entry name" value="ABC transporter transmembrane region"/>
    <property type="match status" value="1"/>
</dbReference>
<dbReference type="SUPFAM" id="SSF52540">
    <property type="entry name" value="P-loop containing nucleoside triphosphate hydrolases"/>
    <property type="match status" value="1"/>
</dbReference>
<keyword evidence="3 8" id="KW-0812">Transmembrane</keyword>
<evidence type="ECO:0000259" key="9">
    <source>
        <dbReference type="Pfam" id="PF00005"/>
    </source>
</evidence>
<dbReference type="PROSITE" id="PS00211">
    <property type="entry name" value="ABC_TRANSPORTER_1"/>
    <property type="match status" value="1"/>
</dbReference>
<dbReference type="Proteomes" id="UP001163046">
    <property type="component" value="Unassembled WGS sequence"/>
</dbReference>
<feature type="domain" description="ABC transporter" evidence="9">
    <location>
        <begin position="34"/>
        <end position="81"/>
    </location>
</feature>
<dbReference type="Gene3D" id="1.20.1560.10">
    <property type="entry name" value="ABC transporter type 1, transmembrane domain"/>
    <property type="match status" value="1"/>
</dbReference>
<feature type="transmembrane region" description="Helical" evidence="8">
    <location>
        <begin position="347"/>
        <end position="372"/>
    </location>
</feature>
<dbReference type="GO" id="GO:0042626">
    <property type="term" value="F:ATPase-coupled transmembrane transporter activity"/>
    <property type="evidence" value="ECO:0007669"/>
    <property type="project" value="TreeGrafter"/>
</dbReference>
<dbReference type="AlphaFoldDB" id="A0A9X0CP14"/>
<proteinExistence type="inferred from homology"/>
<evidence type="ECO:0000313" key="10">
    <source>
        <dbReference type="EMBL" id="KAJ7370410.1"/>
    </source>
</evidence>
<dbReference type="PANTHER" id="PTHR24223:SF456">
    <property type="entry name" value="MULTIDRUG RESISTANCE-ASSOCIATED PROTEIN LETHAL(2)03659"/>
    <property type="match status" value="1"/>
</dbReference>
<dbReference type="InterPro" id="IPR036640">
    <property type="entry name" value="ABC1_TM_sf"/>
</dbReference>
<evidence type="ECO:0000256" key="4">
    <source>
        <dbReference type="ARBA" id="ARBA00022741"/>
    </source>
</evidence>